<evidence type="ECO:0000259" key="8">
    <source>
        <dbReference type="Pfam" id="PF13396"/>
    </source>
</evidence>
<feature type="region of interest" description="Disordered" evidence="6">
    <location>
        <begin position="54"/>
        <end position="97"/>
    </location>
</feature>
<comment type="caution">
    <text evidence="9">The sequence shown here is derived from an EMBL/GenBank/DDBJ whole genome shotgun (WGS) entry which is preliminary data.</text>
</comment>
<dbReference type="InterPro" id="IPR027379">
    <property type="entry name" value="CLS_N"/>
</dbReference>
<evidence type="ECO:0000256" key="4">
    <source>
        <dbReference type="ARBA" id="ARBA00022989"/>
    </source>
</evidence>
<organism evidence="9 10">
    <name type="scientific">Amycolatopsis suaedae</name>
    <dbReference type="NCBI Taxonomy" id="2510978"/>
    <lineage>
        <taxon>Bacteria</taxon>
        <taxon>Bacillati</taxon>
        <taxon>Actinomycetota</taxon>
        <taxon>Actinomycetes</taxon>
        <taxon>Pseudonocardiales</taxon>
        <taxon>Pseudonocardiaceae</taxon>
        <taxon>Amycolatopsis</taxon>
    </lineage>
</organism>
<evidence type="ECO:0000256" key="5">
    <source>
        <dbReference type="ARBA" id="ARBA00023136"/>
    </source>
</evidence>
<evidence type="ECO:0000256" key="6">
    <source>
        <dbReference type="SAM" id="MobiDB-lite"/>
    </source>
</evidence>
<dbReference type="AlphaFoldDB" id="A0A4Q7IZ60"/>
<evidence type="ECO:0000313" key="9">
    <source>
        <dbReference type="EMBL" id="RZQ59376.1"/>
    </source>
</evidence>
<evidence type="ECO:0000256" key="3">
    <source>
        <dbReference type="ARBA" id="ARBA00022692"/>
    </source>
</evidence>
<evidence type="ECO:0000256" key="7">
    <source>
        <dbReference type="SAM" id="Phobius"/>
    </source>
</evidence>
<evidence type="ECO:0000313" key="10">
    <source>
        <dbReference type="Proteomes" id="UP000292003"/>
    </source>
</evidence>
<evidence type="ECO:0000256" key="2">
    <source>
        <dbReference type="ARBA" id="ARBA00022475"/>
    </source>
</evidence>
<reference evidence="9 10" key="1">
    <citation type="submission" date="2019-02" db="EMBL/GenBank/DDBJ databases">
        <title>Draft genome sequence of Amycolatopsis sp. 8-3EHSu isolated from roots of Suaeda maritima.</title>
        <authorList>
            <person name="Duangmal K."/>
            <person name="Chantavorakit T."/>
        </authorList>
    </citation>
    <scope>NUCLEOTIDE SEQUENCE [LARGE SCALE GENOMIC DNA]</scope>
    <source>
        <strain evidence="9 10">8-3EHSu</strain>
    </source>
</reference>
<dbReference type="OrthoDB" id="3298527at2"/>
<feature type="transmembrane region" description="Helical" evidence="7">
    <location>
        <begin position="26"/>
        <end position="45"/>
    </location>
</feature>
<comment type="subcellular location">
    <subcellularLocation>
        <location evidence="1">Cell membrane</location>
        <topology evidence="1">Multi-pass membrane protein</topology>
    </subcellularLocation>
</comment>
<accession>A0A4Q7IZ60</accession>
<proteinExistence type="predicted"/>
<name>A0A4Q7IZ60_9PSEU</name>
<dbReference type="EMBL" id="SFCC01000026">
    <property type="protein sequence ID" value="RZQ59376.1"/>
    <property type="molecule type" value="Genomic_DNA"/>
</dbReference>
<dbReference type="GO" id="GO:0005886">
    <property type="term" value="C:plasma membrane"/>
    <property type="evidence" value="ECO:0007669"/>
    <property type="project" value="UniProtKB-SubCell"/>
</dbReference>
<sequence length="97" mass="11277">MALWIFCLVDVITTEPDDCRHLPKMGWLMIVLLLPTVGSLVWLFAGRPPRAARITEAPSTPAAPRPETDAEFRRRVRERAEQQRRAAREQQRKREEN</sequence>
<dbReference type="Pfam" id="PF13396">
    <property type="entry name" value="PLDc_N"/>
    <property type="match status" value="1"/>
</dbReference>
<gene>
    <name evidence="9" type="ORF">EWH70_34695</name>
</gene>
<keyword evidence="3 7" id="KW-0812">Transmembrane</keyword>
<keyword evidence="5 7" id="KW-0472">Membrane</keyword>
<keyword evidence="2" id="KW-1003">Cell membrane</keyword>
<dbReference type="Proteomes" id="UP000292003">
    <property type="component" value="Unassembled WGS sequence"/>
</dbReference>
<evidence type="ECO:0000256" key="1">
    <source>
        <dbReference type="ARBA" id="ARBA00004651"/>
    </source>
</evidence>
<keyword evidence="10" id="KW-1185">Reference proteome</keyword>
<protein>
    <recommendedName>
        <fullName evidence="8">Cardiolipin synthase N-terminal domain-containing protein</fullName>
    </recommendedName>
</protein>
<feature type="compositionally biased region" description="Basic and acidic residues" evidence="6">
    <location>
        <begin position="66"/>
        <end position="97"/>
    </location>
</feature>
<feature type="domain" description="Cardiolipin synthase N-terminal" evidence="8">
    <location>
        <begin position="2"/>
        <end position="47"/>
    </location>
</feature>
<keyword evidence="4 7" id="KW-1133">Transmembrane helix</keyword>